<keyword evidence="2" id="KW-1185">Reference proteome</keyword>
<protein>
    <recommendedName>
        <fullName evidence="3">Transposase</fullName>
    </recommendedName>
</protein>
<sequence length="89" mass="10063">MNTLTLGIDLAKNVFSLHGVNQKGKTVIRKTVKRQQLIPEVAKLPPALTGMESRSGTHYWAREFIKLGHEAGSWLRNTLPRIDSVKKRQ</sequence>
<evidence type="ECO:0000313" key="1">
    <source>
        <dbReference type="EMBL" id="UYM18183.1"/>
    </source>
</evidence>
<name>A0ABY6GZF0_9GAMM</name>
<evidence type="ECO:0008006" key="3">
    <source>
        <dbReference type="Google" id="ProtNLM"/>
    </source>
</evidence>
<reference evidence="1" key="1">
    <citation type="submission" date="2022-10" db="EMBL/GenBank/DDBJ databases">
        <title>Completed Genome Sequence of two octocoral isolated bacterium, Endozoicomonas euniceicola EF212T and Endozoicomonas gorgoniicola PS125T.</title>
        <authorList>
            <person name="Chiou Y.-J."/>
            <person name="Chen Y.-H."/>
        </authorList>
    </citation>
    <scope>NUCLEOTIDE SEQUENCE</scope>
    <source>
        <strain evidence="1">EF212</strain>
    </source>
</reference>
<organism evidence="1 2">
    <name type="scientific">Endozoicomonas euniceicola</name>
    <dbReference type="NCBI Taxonomy" id="1234143"/>
    <lineage>
        <taxon>Bacteria</taxon>
        <taxon>Pseudomonadati</taxon>
        <taxon>Pseudomonadota</taxon>
        <taxon>Gammaproteobacteria</taxon>
        <taxon>Oceanospirillales</taxon>
        <taxon>Endozoicomonadaceae</taxon>
        <taxon>Endozoicomonas</taxon>
    </lineage>
</organism>
<dbReference type="Proteomes" id="UP001163255">
    <property type="component" value="Chromosome"/>
</dbReference>
<dbReference type="EMBL" id="CP103300">
    <property type="protein sequence ID" value="UYM18183.1"/>
    <property type="molecule type" value="Genomic_DNA"/>
</dbReference>
<accession>A0ABY6GZF0</accession>
<gene>
    <name evidence="1" type="ORF">NX720_09850</name>
</gene>
<evidence type="ECO:0000313" key="2">
    <source>
        <dbReference type="Proteomes" id="UP001163255"/>
    </source>
</evidence>
<dbReference type="RefSeq" id="WP_262600941.1">
    <property type="nucleotide sequence ID" value="NZ_CP103300.1"/>
</dbReference>
<proteinExistence type="predicted"/>